<accession>A0ABN0XX81</accession>
<comment type="catalytic activity">
    <reaction evidence="1 18">
        <text>7-phospho-2-dehydro-3-deoxy-D-arabino-heptonate = 3-dehydroquinate + phosphate</text>
        <dbReference type="Rhea" id="RHEA:21968"/>
        <dbReference type="ChEBI" id="CHEBI:32364"/>
        <dbReference type="ChEBI" id="CHEBI:43474"/>
        <dbReference type="ChEBI" id="CHEBI:58394"/>
        <dbReference type="EC" id="4.2.3.4"/>
    </reaction>
</comment>
<dbReference type="InterPro" id="IPR030963">
    <property type="entry name" value="DHQ_synth_fam"/>
</dbReference>
<dbReference type="EC" id="4.2.3.4" evidence="7 18"/>
<gene>
    <name evidence="18 21" type="primary">aroB</name>
    <name evidence="21" type="ORF">GCM10009092_44840</name>
</gene>
<feature type="binding site" evidence="18">
    <location>
        <position position="182"/>
    </location>
    <ligand>
        <name>Zn(2+)</name>
        <dbReference type="ChEBI" id="CHEBI:29105"/>
    </ligand>
</feature>
<comment type="caution">
    <text evidence="18">Lacks conserved residue(s) required for the propagation of feature annotation.</text>
</comment>
<keyword evidence="10 18" id="KW-0028">Amino-acid biosynthesis</keyword>
<dbReference type="EMBL" id="BAAAEI010000031">
    <property type="protein sequence ID" value="GAA0375648.1"/>
    <property type="molecule type" value="Genomic_DNA"/>
</dbReference>
<dbReference type="Pfam" id="PF24621">
    <property type="entry name" value="DHQS_C"/>
    <property type="match status" value="1"/>
</dbReference>
<dbReference type="CDD" id="cd08195">
    <property type="entry name" value="DHQS"/>
    <property type="match status" value="1"/>
</dbReference>
<feature type="domain" description="3-dehydroquinate synthase N-terminal" evidence="19">
    <location>
        <begin position="65"/>
        <end position="177"/>
    </location>
</feature>
<feature type="binding site" evidence="18">
    <location>
        <begin position="103"/>
        <end position="107"/>
    </location>
    <ligand>
        <name>NAD(+)</name>
        <dbReference type="ChEBI" id="CHEBI:57540"/>
    </ligand>
</feature>
<dbReference type="NCBIfam" id="TIGR01357">
    <property type="entry name" value="aroB"/>
    <property type="match status" value="1"/>
</dbReference>
<proteinExistence type="inferred from homology"/>
<comment type="similarity">
    <text evidence="6 18">Belongs to the sugar phosphate cyclases superfamily. Dehydroquinate synthase family.</text>
</comment>
<comment type="subcellular location">
    <subcellularLocation>
        <location evidence="4 18">Cytoplasm</location>
    </subcellularLocation>
</comment>
<evidence type="ECO:0000256" key="2">
    <source>
        <dbReference type="ARBA" id="ARBA00001911"/>
    </source>
</evidence>
<evidence type="ECO:0000256" key="16">
    <source>
        <dbReference type="ARBA" id="ARBA00023239"/>
    </source>
</evidence>
<keyword evidence="22" id="KW-1185">Reference proteome</keyword>
<evidence type="ECO:0000313" key="22">
    <source>
        <dbReference type="Proteomes" id="UP001501757"/>
    </source>
</evidence>
<feature type="binding site" evidence="18">
    <location>
        <position position="140"/>
    </location>
    <ligand>
        <name>NAD(+)</name>
        <dbReference type="ChEBI" id="CHEBI:57540"/>
    </ligand>
</feature>
<dbReference type="InterPro" id="IPR016037">
    <property type="entry name" value="DHQ_synth_AroB"/>
</dbReference>
<dbReference type="InterPro" id="IPR030960">
    <property type="entry name" value="DHQS/DOIS_N"/>
</dbReference>
<evidence type="ECO:0000259" key="19">
    <source>
        <dbReference type="Pfam" id="PF01761"/>
    </source>
</evidence>
<feature type="binding site" evidence="18">
    <location>
        <position position="262"/>
    </location>
    <ligand>
        <name>Zn(2+)</name>
        <dbReference type="ChEBI" id="CHEBI:29105"/>
    </ligand>
</feature>
<evidence type="ECO:0000313" key="21">
    <source>
        <dbReference type="EMBL" id="GAA0375648.1"/>
    </source>
</evidence>
<comment type="cofactor">
    <cofactor evidence="2 18">
        <name>NAD(+)</name>
        <dbReference type="ChEBI" id="CHEBI:57540"/>
    </cofactor>
</comment>
<dbReference type="PIRSF" id="PIRSF001455">
    <property type="entry name" value="DHQ_synth"/>
    <property type="match status" value="1"/>
</dbReference>
<feature type="binding site" evidence="18">
    <location>
        <position position="149"/>
    </location>
    <ligand>
        <name>NAD(+)</name>
        <dbReference type="ChEBI" id="CHEBI:57540"/>
    </ligand>
</feature>
<feature type="domain" description="3-dehydroquinate synthase C-terminal" evidence="20">
    <location>
        <begin position="179"/>
        <end position="323"/>
    </location>
</feature>
<feature type="binding site" evidence="18">
    <location>
        <position position="245"/>
    </location>
    <ligand>
        <name>Zn(2+)</name>
        <dbReference type="ChEBI" id="CHEBI:29105"/>
    </ligand>
</feature>
<keyword evidence="16 18" id="KW-0456">Lyase</keyword>
<evidence type="ECO:0000256" key="4">
    <source>
        <dbReference type="ARBA" id="ARBA00004496"/>
    </source>
</evidence>
<evidence type="ECO:0000256" key="13">
    <source>
        <dbReference type="ARBA" id="ARBA00022833"/>
    </source>
</evidence>
<dbReference type="InterPro" id="IPR056179">
    <property type="entry name" value="DHQS_C"/>
</dbReference>
<feature type="binding site" evidence="18">
    <location>
        <begin position="69"/>
        <end position="74"/>
    </location>
    <ligand>
        <name>NAD(+)</name>
        <dbReference type="ChEBI" id="CHEBI:57540"/>
    </ligand>
</feature>
<dbReference type="Pfam" id="PF01761">
    <property type="entry name" value="DHQ_synthase"/>
    <property type="match status" value="1"/>
</dbReference>
<dbReference type="SUPFAM" id="SSF56796">
    <property type="entry name" value="Dehydroquinate synthase-like"/>
    <property type="match status" value="1"/>
</dbReference>
<dbReference type="InterPro" id="IPR050071">
    <property type="entry name" value="Dehydroquinate_synthase"/>
</dbReference>
<dbReference type="RefSeq" id="WP_343847604.1">
    <property type="nucleotide sequence ID" value="NZ_BAAAEI010000031.1"/>
</dbReference>
<evidence type="ECO:0000256" key="18">
    <source>
        <dbReference type="HAMAP-Rule" id="MF_00110"/>
    </source>
</evidence>
<name>A0ABN0XX81_9ALTE</name>
<evidence type="ECO:0000256" key="8">
    <source>
        <dbReference type="ARBA" id="ARBA00017684"/>
    </source>
</evidence>
<feature type="binding site" evidence="18">
    <location>
        <begin position="127"/>
        <end position="128"/>
    </location>
    <ligand>
        <name>NAD(+)</name>
        <dbReference type="ChEBI" id="CHEBI:57540"/>
    </ligand>
</feature>
<comment type="pathway">
    <text evidence="5 18">Metabolic intermediate biosynthesis; chorismate biosynthesis; chorismate from D-erythrose 4-phosphate and phosphoenolpyruvate: step 2/7.</text>
</comment>
<evidence type="ECO:0000256" key="6">
    <source>
        <dbReference type="ARBA" id="ARBA00005412"/>
    </source>
</evidence>
<keyword evidence="12 18" id="KW-0547">Nucleotide-binding</keyword>
<keyword evidence="15 18" id="KW-0057">Aromatic amino acid biosynthesis</keyword>
<evidence type="ECO:0000259" key="20">
    <source>
        <dbReference type="Pfam" id="PF24621"/>
    </source>
</evidence>
<evidence type="ECO:0000256" key="5">
    <source>
        <dbReference type="ARBA" id="ARBA00004661"/>
    </source>
</evidence>
<comment type="cofactor">
    <cofactor evidence="18">
        <name>Co(2+)</name>
        <dbReference type="ChEBI" id="CHEBI:48828"/>
    </cofactor>
    <cofactor evidence="18">
        <name>Zn(2+)</name>
        <dbReference type="ChEBI" id="CHEBI:29105"/>
    </cofactor>
    <text evidence="18">Binds 1 divalent metal cation per subunit. Can use either Co(2+) or Zn(2+).</text>
</comment>
<dbReference type="PANTHER" id="PTHR43622">
    <property type="entry name" value="3-DEHYDROQUINATE SYNTHASE"/>
    <property type="match status" value="1"/>
</dbReference>
<dbReference type="Gene3D" id="3.40.50.1970">
    <property type="match status" value="1"/>
</dbReference>
<sequence length="357" mass="39508">MNQLNVELGERSYPIYIDANLLRQPDVLKQHLKTDKVVVVTNQVVEVLYGALMRELLDGMQVETIVLPDGEQYKSLQSFEAVCSRLLEIQAARDTTLIAFGGGVIGDLTGFVAACYQRGIPFIQVPTTLLSQVDSSVGGKTAVNHPLGKNMIGAFYQPQAVVIDTMTLCSLPGREFAAGMAEVIKYGVIYDAEFFAWLENNQQGLKAKRQDLLQQVIRRCCEIKAEIVAKDERESGLRALLNLGHTFGHAIEAEQGYGNWLHGEAVATGIVLASEVAQHKNWLSASDLCRIRDLLVFFDLPVQAPETMGYEDFMRHMRHDKKVQASRIRFVIPTSIGSAVVTDDVDEALLKQLLDAS</sequence>
<evidence type="ECO:0000256" key="3">
    <source>
        <dbReference type="ARBA" id="ARBA00003485"/>
    </source>
</evidence>
<evidence type="ECO:0000256" key="11">
    <source>
        <dbReference type="ARBA" id="ARBA00022723"/>
    </source>
</evidence>
<dbReference type="Gene3D" id="1.20.1090.10">
    <property type="entry name" value="Dehydroquinate synthase-like - alpha domain"/>
    <property type="match status" value="1"/>
</dbReference>
<evidence type="ECO:0000256" key="10">
    <source>
        <dbReference type="ARBA" id="ARBA00022605"/>
    </source>
</evidence>
<dbReference type="PANTHER" id="PTHR43622:SF7">
    <property type="entry name" value="3-DEHYDROQUINATE SYNTHASE, CHLOROPLASTIC"/>
    <property type="match status" value="1"/>
</dbReference>
<dbReference type="HAMAP" id="MF_00110">
    <property type="entry name" value="DHQ_synthase"/>
    <property type="match status" value="1"/>
</dbReference>
<keyword evidence="13 18" id="KW-0862">Zinc</keyword>
<evidence type="ECO:0000256" key="15">
    <source>
        <dbReference type="ARBA" id="ARBA00023141"/>
    </source>
</evidence>
<keyword evidence="17 18" id="KW-0170">Cobalt</keyword>
<keyword evidence="14 18" id="KW-0520">NAD</keyword>
<evidence type="ECO:0000256" key="7">
    <source>
        <dbReference type="ARBA" id="ARBA00013031"/>
    </source>
</evidence>
<dbReference type="Proteomes" id="UP001501757">
    <property type="component" value="Unassembled WGS sequence"/>
</dbReference>
<comment type="caution">
    <text evidence="21">The sequence shown here is derived from an EMBL/GenBank/DDBJ whole genome shotgun (WGS) entry which is preliminary data.</text>
</comment>
<evidence type="ECO:0000256" key="9">
    <source>
        <dbReference type="ARBA" id="ARBA00022490"/>
    </source>
</evidence>
<evidence type="ECO:0000256" key="14">
    <source>
        <dbReference type="ARBA" id="ARBA00023027"/>
    </source>
</evidence>
<evidence type="ECO:0000256" key="1">
    <source>
        <dbReference type="ARBA" id="ARBA00001393"/>
    </source>
</evidence>
<evidence type="ECO:0000256" key="12">
    <source>
        <dbReference type="ARBA" id="ARBA00022741"/>
    </source>
</evidence>
<evidence type="ECO:0000256" key="17">
    <source>
        <dbReference type="ARBA" id="ARBA00023285"/>
    </source>
</evidence>
<organism evidence="21 22">
    <name type="scientific">Bowmanella denitrificans</name>
    <dbReference type="NCBI Taxonomy" id="366582"/>
    <lineage>
        <taxon>Bacteria</taxon>
        <taxon>Pseudomonadati</taxon>
        <taxon>Pseudomonadota</taxon>
        <taxon>Gammaproteobacteria</taxon>
        <taxon>Alteromonadales</taxon>
        <taxon>Alteromonadaceae</taxon>
        <taxon>Bowmanella</taxon>
    </lineage>
</organism>
<reference evidence="21 22" key="1">
    <citation type="journal article" date="2019" name="Int. J. Syst. Evol. Microbiol.">
        <title>The Global Catalogue of Microorganisms (GCM) 10K type strain sequencing project: providing services to taxonomists for standard genome sequencing and annotation.</title>
        <authorList>
            <consortium name="The Broad Institute Genomics Platform"/>
            <consortium name="The Broad Institute Genome Sequencing Center for Infectious Disease"/>
            <person name="Wu L."/>
            <person name="Ma J."/>
        </authorList>
    </citation>
    <scope>NUCLEOTIDE SEQUENCE [LARGE SCALE GENOMIC DNA]</scope>
    <source>
        <strain evidence="21 22">JCM 13378</strain>
    </source>
</reference>
<protein>
    <recommendedName>
        <fullName evidence="8 18">3-dehydroquinate synthase</fullName>
        <shortName evidence="18">DHQS</shortName>
        <ecNumber evidence="7 18">4.2.3.4</ecNumber>
    </recommendedName>
</protein>
<comment type="function">
    <text evidence="3 18">Catalyzes the conversion of 3-deoxy-D-arabino-heptulosonate 7-phosphate (DAHP) to dehydroquinate (DHQ).</text>
</comment>
<keyword evidence="11 18" id="KW-0479">Metal-binding</keyword>
<keyword evidence="9 18" id="KW-0963">Cytoplasm</keyword>